<comment type="catalytic activity">
    <reaction evidence="10">
        <text>ITP + H2O = IMP + diphosphate + H(+)</text>
        <dbReference type="Rhea" id="RHEA:29399"/>
        <dbReference type="ChEBI" id="CHEBI:15377"/>
        <dbReference type="ChEBI" id="CHEBI:15378"/>
        <dbReference type="ChEBI" id="CHEBI:33019"/>
        <dbReference type="ChEBI" id="CHEBI:58053"/>
        <dbReference type="ChEBI" id="CHEBI:61402"/>
        <dbReference type="EC" id="3.6.1.66"/>
    </reaction>
</comment>
<keyword evidence="4 10" id="KW-0547">Nucleotide-binding</keyword>
<dbReference type="InterPro" id="IPR020922">
    <property type="entry name" value="dITP/XTP_pyrophosphatase"/>
</dbReference>
<dbReference type="CDD" id="cd00515">
    <property type="entry name" value="HAM1"/>
    <property type="match status" value="1"/>
</dbReference>
<keyword evidence="5 10" id="KW-0378">Hydrolase</keyword>
<comment type="cofactor">
    <cofactor evidence="10">
        <name>Mg(2+)</name>
        <dbReference type="ChEBI" id="CHEBI:18420"/>
    </cofactor>
    <text evidence="10">Binds 1 Mg(2+) ion per subunit.</text>
</comment>
<keyword evidence="13" id="KW-1185">Reference proteome</keyword>
<dbReference type="HAMAP" id="MF_01405">
    <property type="entry name" value="Non_canon_purine_NTPase"/>
    <property type="match status" value="1"/>
</dbReference>
<name>A0A4V2UUI4_9FIRM</name>
<keyword evidence="6 10" id="KW-0460">Magnesium</keyword>
<keyword evidence="3 10" id="KW-0479">Metal-binding</keyword>
<sequence length="211" mass="23613">MARRKLILATGNLDKVVEMKEILKDLPVDIFSKKDLELEEFEVVEDGKTLEENAMKKAMALKEKVEGIIIADDTGLFVKALNGAPGVYSARYGGIEHDYIKNNNKLLEELKNVPIDKREAYFKTVIVVILEDGSSFVVEGVCEGAIGFELKGDNGFGYDPLFIPKGYDKSFGELGLDIKNKISHRAKALEKLKEQLYKILKDDAHEDICSK</sequence>
<dbReference type="AlphaFoldDB" id="A0A4V2UUI4"/>
<dbReference type="GO" id="GO:0017111">
    <property type="term" value="F:ribonucleoside triphosphate phosphatase activity"/>
    <property type="evidence" value="ECO:0007669"/>
    <property type="project" value="InterPro"/>
</dbReference>
<dbReference type="OrthoDB" id="9807456at2"/>
<dbReference type="GO" id="GO:0009146">
    <property type="term" value="P:purine nucleoside triphosphate catabolic process"/>
    <property type="evidence" value="ECO:0007669"/>
    <property type="project" value="UniProtKB-UniRule"/>
</dbReference>
<proteinExistence type="inferred from homology"/>
<comment type="catalytic activity">
    <reaction evidence="9 10">
        <text>XTP + H2O = XMP + diphosphate + H(+)</text>
        <dbReference type="Rhea" id="RHEA:28610"/>
        <dbReference type="ChEBI" id="CHEBI:15377"/>
        <dbReference type="ChEBI" id="CHEBI:15378"/>
        <dbReference type="ChEBI" id="CHEBI:33019"/>
        <dbReference type="ChEBI" id="CHEBI:57464"/>
        <dbReference type="ChEBI" id="CHEBI:61314"/>
        <dbReference type="EC" id="3.6.1.66"/>
    </reaction>
</comment>
<evidence type="ECO:0000256" key="5">
    <source>
        <dbReference type="ARBA" id="ARBA00022801"/>
    </source>
</evidence>
<dbReference type="EC" id="3.6.1.66" evidence="10"/>
<evidence type="ECO:0000313" key="13">
    <source>
        <dbReference type="Proteomes" id="UP000294567"/>
    </source>
</evidence>
<dbReference type="GO" id="GO:0035870">
    <property type="term" value="F:dITP diphosphatase activity"/>
    <property type="evidence" value="ECO:0007669"/>
    <property type="project" value="UniProtKB-UniRule"/>
</dbReference>
<organism evidence="12 13">
    <name type="scientific">Keratinibaculum paraultunense</name>
    <dbReference type="NCBI Taxonomy" id="1278232"/>
    <lineage>
        <taxon>Bacteria</taxon>
        <taxon>Bacillati</taxon>
        <taxon>Bacillota</taxon>
        <taxon>Tissierellia</taxon>
        <taxon>Tissierellales</taxon>
        <taxon>Tepidimicrobiaceae</taxon>
        <taxon>Keratinibaculum</taxon>
    </lineage>
</organism>
<evidence type="ECO:0000256" key="9">
    <source>
        <dbReference type="ARBA" id="ARBA00052017"/>
    </source>
</evidence>
<feature type="binding site" evidence="10">
    <location>
        <position position="74"/>
    </location>
    <ligand>
        <name>substrate</name>
    </ligand>
</feature>
<comment type="function">
    <text evidence="10">Pyrophosphatase that catalyzes the hydrolysis of nucleoside triphosphates to their monophosphate derivatives, with a high preference for the non-canonical purine nucleotides XTP (xanthosine triphosphate), dITP (deoxyinosine triphosphate) and ITP. Seems to function as a house-cleaning enzyme that removes non-canonical purine nucleotides from the nucleotide pool, thus preventing their incorporation into DNA/RNA and avoiding chromosomal lesions.</text>
</comment>
<feature type="binding site" evidence="10">
    <location>
        <begin position="184"/>
        <end position="185"/>
    </location>
    <ligand>
        <name>substrate</name>
    </ligand>
</feature>
<dbReference type="NCBIfam" id="TIGR00042">
    <property type="entry name" value="RdgB/HAM1 family non-canonical purine NTP pyrophosphatase"/>
    <property type="match status" value="1"/>
</dbReference>
<dbReference type="SUPFAM" id="SSF52972">
    <property type="entry name" value="ITPase-like"/>
    <property type="match status" value="1"/>
</dbReference>
<dbReference type="InterPro" id="IPR002637">
    <property type="entry name" value="RdgB/HAM1"/>
</dbReference>
<dbReference type="EMBL" id="SMAE01000003">
    <property type="protein sequence ID" value="TCS90716.1"/>
    <property type="molecule type" value="Genomic_DNA"/>
</dbReference>
<reference evidence="12 13" key="1">
    <citation type="submission" date="2019-03" db="EMBL/GenBank/DDBJ databases">
        <title>Genomic Encyclopedia of Type Strains, Phase IV (KMG-IV): sequencing the most valuable type-strain genomes for metagenomic binning, comparative biology and taxonomic classification.</title>
        <authorList>
            <person name="Goeker M."/>
        </authorList>
    </citation>
    <scope>NUCLEOTIDE SEQUENCE [LARGE SCALE GENOMIC DNA]</scope>
    <source>
        <strain evidence="12 13">DSM 26752</strain>
    </source>
</reference>
<accession>A0A4V2UUI4</accession>
<feature type="active site" description="Proton acceptor" evidence="10">
    <location>
        <position position="73"/>
    </location>
</feature>
<comment type="caution">
    <text evidence="12">The sequence shown here is derived from an EMBL/GenBank/DDBJ whole genome shotgun (WGS) entry which is preliminary data.</text>
</comment>
<feature type="binding site" evidence="10">
    <location>
        <begin position="10"/>
        <end position="15"/>
    </location>
    <ligand>
        <name>substrate</name>
    </ligand>
</feature>
<dbReference type="GO" id="GO:0036222">
    <property type="term" value="F:XTP diphosphatase activity"/>
    <property type="evidence" value="ECO:0007669"/>
    <property type="project" value="UniProtKB-UniRule"/>
</dbReference>
<dbReference type="PANTHER" id="PTHR11067:SF9">
    <property type="entry name" value="INOSINE TRIPHOSPHATE PYROPHOSPHATASE"/>
    <property type="match status" value="1"/>
</dbReference>
<dbReference type="GO" id="GO:0036220">
    <property type="term" value="F:ITP diphosphatase activity"/>
    <property type="evidence" value="ECO:0007669"/>
    <property type="project" value="UniProtKB-UniRule"/>
</dbReference>
<evidence type="ECO:0000256" key="11">
    <source>
        <dbReference type="RuleBase" id="RU003781"/>
    </source>
</evidence>
<evidence type="ECO:0000313" key="12">
    <source>
        <dbReference type="EMBL" id="TCS90716.1"/>
    </source>
</evidence>
<evidence type="ECO:0000256" key="3">
    <source>
        <dbReference type="ARBA" id="ARBA00022723"/>
    </source>
</evidence>
<evidence type="ECO:0000256" key="1">
    <source>
        <dbReference type="ARBA" id="ARBA00008023"/>
    </source>
</evidence>
<feature type="binding site" evidence="10">
    <location>
        <position position="73"/>
    </location>
    <ligand>
        <name>Mg(2+)</name>
        <dbReference type="ChEBI" id="CHEBI:18420"/>
    </ligand>
</feature>
<dbReference type="GO" id="GO:0000166">
    <property type="term" value="F:nucleotide binding"/>
    <property type="evidence" value="ECO:0007669"/>
    <property type="project" value="UniProtKB-KW"/>
</dbReference>
<dbReference type="RefSeq" id="WP_132026317.1">
    <property type="nucleotide sequence ID" value="NZ_CP068564.1"/>
</dbReference>
<dbReference type="GO" id="GO:0005829">
    <property type="term" value="C:cytosol"/>
    <property type="evidence" value="ECO:0007669"/>
    <property type="project" value="TreeGrafter"/>
</dbReference>
<evidence type="ECO:0000256" key="8">
    <source>
        <dbReference type="ARBA" id="ARBA00051875"/>
    </source>
</evidence>
<feature type="binding site" evidence="10">
    <location>
        <begin position="156"/>
        <end position="159"/>
    </location>
    <ligand>
        <name>substrate</name>
    </ligand>
</feature>
<dbReference type="InterPro" id="IPR029001">
    <property type="entry name" value="ITPase-like_fam"/>
</dbReference>
<comment type="caution">
    <text evidence="10">Lacks conserved residue(s) required for the propagation of feature annotation.</text>
</comment>
<dbReference type="PANTHER" id="PTHR11067">
    <property type="entry name" value="INOSINE TRIPHOSPHATE PYROPHOSPHATASE/HAM1 PROTEIN"/>
    <property type="match status" value="1"/>
</dbReference>
<dbReference type="GO" id="GO:0046872">
    <property type="term" value="F:metal ion binding"/>
    <property type="evidence" value="ECO:0007669"/>
    <property type="project" value="UniProtKB-KW"/>
</dbReference>
<dbReference type="Gene3D" id="3.90.950.10">
    <property type="match status" value="1"/>
</dbReference>
<dbReference type="Pfam" id="PF01725">
    <property type="entry name" value="Ham1p_like"/>
    <property type="match status" value="1"/>
</dbReference>
<feature type="binding site" evidence="10">
    <location>
        <position position="179"/>
    </location>
    <ligand>
        <name>substrate</name>
    </ligand>
</feature>
<dbReference type="FunFam" id="3.90.950.10:FF:000001">
    <property type="entry name" value="dITP/XTP pyrophosphatase"/>
    <property type="match status" value="1"/>
</dbReference>
<keyword evidence="7 10" id="KW-0546">Nucleotide metabolism</keyword>
<comment type="catalytic activity">
    <reaction evidence="8 10">
        <text>dITP + H2O = dIMP + diphosphate + H(+)</text>
        <dbReference type="Rhea" id="RHEA:28342"/>
        <dbReference type="ChEBI" id="CHEBI:15377"/>
        <dbReference type="ChEBI" id="CHEBI:15378"/>
        <dbReference type="ChEBI" id="CHEBI:33019"/>
        <dbReference type="ChEBI" id="CHEBI:61194"/>
        <dbReference type="ChEBI" id="CHEBI:61382"/>
        <dbReference type="EC" id="3.6.1.66"/>
    </reaction>
</comment>
<evidence type="ECO:0000256" key="4">
    <source>
        <dbReference type="ARBA" id="ARBA00022741"/>
    </source>
</evidence>
<gene>
    <name evidence="12" type="ORF">EDD65_10313</name>
</gene>
<evidence type="ECO:0000256" key="2">
    <source>
        <dbReference type="ARBA" id="ARBA00011738"/>
    </source>
</evidence>
<evidence type="ECO:0000256" key="7">
    <source>
        <dbReference type="ARBA" id="ARBA00023080"/>
    </source>
</evidence>
<evidence type="ECO:0000256" key="6">
    <source>
        <dbReference type="ARBA" id="ARBA00022842"/>
    </source>
</evidence>
<protein>
    <recommendedName>
        <fullName evidence="10">dITP/XTP pyrophosphatase</fullName>
        <ecNumber evidence="10">3.6.1.66</ecNumber>
    </recommendedName>
    <alternativeName>
        <fullName evidence="10">Non-canonical purine NTP pyrophosphatase</fullName>
    </alternativeName>
    <alternativeName>
        <fullName evidence="10">Non-standard purine NTP pyrophosphatase</fullName>
    </alternativeName>
    <alternativeName>
        <fullName evidence="10">Nucleoside-triphosphate diphosphatase</fullName>
    </alternativeName>
    <alternativeName>
        <fullName evidence="10">Nucleoside-triphosphate pyrophosphatase</fullName>
        <shortName evidence="10">NTPase</shortName>
    </alternativeName>
</protein>
<dbReference type="Proteomes" id="UP000294567">
    <property type="component" value="Unassembled WGS sequence"/>
</dbReference>
<evidence type="ECO:0000256" key="10">
    <source>
        <dbReference type="HAMAP-Rule" id="MF_01405"/>
    </source>
</evidence>
<comment type="subunit">
    <text evidence="2 10">Homodimer.</text>
</comment>
<comment type="similarity">
    <text evidence="1 10 11">Belongs to the HAM1 NTPase family.</text>
</comment>
<dbReference type="GO" id="GO:0009117">
    <property type="term" value="P:nucleotide metabolic process"/>
    <property type="evidence" value="ECO:0007669"/>
    <property type="project" value="UniProtKB-KW"/>
</dbReference>